<dbReference type="Gene3D" id="3.30.1240.10">
    <property type="match status" value="1"/>
</dbReference>
<dbReference type="InterPro" id="IPR006379">
    <property type="entry name" value="HAD-SF_hydro_IIB"/>
</dbReference>
<dbReference type="SUPFAM" id="SSF56784">
    <property type="entry name" value="HAD-like"/>
    <property type="match status" value="1"/>
</dbReference>
<dbReference type="Proteomes" id="UP000719942">
    <property type="component" value="Unassembled WGS sequence"/>
</dbReference>
<sequence>MSVKLMALDVDGTLTDGEGNISPENANAVRAATAKGIKVVLATGRPLQGVEAICSELGIHGPHILVNGSVIMLGEEVWAENCFSADELRAAYQHGEQLGGISVMAFQPDIVWLWIPDSMDKDWISDRMDSFQLYKRTEVASLRELPLEQVNKVMYMGNEQSIDRVFETWPEEISHLATGRSYTYVGEINPPKANKGAALAFVAEKLGLQPEEVLAMGDGETDLPMLRFAGTSVFIPRGCEVPKMPGRFAVVPKEECDRGVAWGASKYLSIPY</sequence>
<reference evidence="1 2" key="1">
    <citation type="submission" date="2021-03" db="EMBL/GenBank/DDBJ databases">
        <title>Caproiciproducens sp. nov. isolated from feces of cow.</title>
        <authorList>
            <person name="Choi J.-Y."/>
        </authorList>
    </citation>
    <scope>NUCLEOTIDE SEQUENCE [LARGE SCALE GENOMIC DNA]</scope>
    <source>
        <strain evidence="1 2">AGMB10547</strain>
    </source>
</reference>
<dbReference type="Pfam" id="PF08282">
    <property type="entry name" value="Hydrolase_3"/>
    <property type="match status" value="1"/>
</dbReference>
<dbReference type="NCBIfam" id="TIGR01484">
    <property type="entry name" value="HAD-SF-IIB"/>
    <property type="match status" value="1"/>
</dbReference>
<proteinExistence type="predicted"/>
<dbReference type="InterPro" id="IPR023214">
    <property type="entry name" value="HAD_sf"/>
</dbReference>
<evidence type="ECO:0000313" key="2">
    <source>
        <dbReference type="Proteomes" id="UP000719942"/>
    </source>
</evidence>
<dbReference type="Gene3D" id="3.40.50.1000">
    <property type="entry name" value="HAD superfamily/HAD-like"/>
    <property type="match status" value="1"/>
</dbReference>
<dbReference type="InterPro" id="IPR036412">
    <property type="entry name" value="HAD-like_sf"/>
</dbReference>
<dbReference type="RefSeq" id="WP_219964380.1">
    <property type="nucleotide sequence ID" value="NZ_JAGFNZ010000001.1"/>
</dbReference>
<accession>A0ABS7DLP6</accession>
<keyword evidence="2" id="KW-1185">Reference proteome</keyword>
<dbReference type="PANTHER" id="PTHR10000">
    <property type="entry name" value="PHOSPHOSERINE PHOSPHATASE"/>
    <property type="match status" value="1"/>
</dbReference>
<name>A0ABS7DLP6_9FIRM</name>
<dbReference type="CDD" id="cd07516">
    <property type="entry name" value="HAD_Pase"/>
    <property type="match status" value="1"/>
</dbReference>
<protein>
    <submittedName>
        <fullName evidence="1">HAD family phosphatase</fullName>
    </submittedName>
</protein>
<dbReference type="PANTHER" id="PTHR10000:SF8">
    <property type="entry name" value="HAD SUPERFAMILY HYDROLASE-LIKE, TYPE 3"/>
    <property type="match status" value="1"/>
</dbReference>
<evidence type="ECO:0000313" key="1">
    <source>
        <dbReference type="EMBL" id="MBW7572016.1"/>
    </source>
</evidence>
<organism evidence="1 2">
    <name type="scientific">Caproiciproducens faecalis</name>
    <dbReference type="NCBI Taxonomy" id="2820301"/>
    <lineage>
        <taxon>Bacteria</taxon>
        <taxon>Bacillati</taxon>
        <taxon>Bacillota</taxon>
        <taxon>Clostridia</taxon>
        <taxon>Eubacteriales</taxon>
        <taxon>Acutalibacteraceae</taxon>
        <taxon>Caproiciproducens</taxon>
    </lineage>
</organism>
<comment type="caution">
    <text evidence="1">The sequence shown here is derived from an EMBL/GenBank/DDBJ whole genome shotgun (WGS) entry which is preliminary data.</text>
</comment>
<gene>
    <name evidence="1" type="ORF">J5W02_04255</name>
</gene>
<dbReference type="EMBL" id="JAGFNZ010000001">
    <property type="protein sequence ID" value="MBW7572016.1"/>
    <property type="molecule type" value="Genomic_DNA"/>
</dbReference>